<feature type="binding site" evidence="11">
    <location>
        <position position="25"/>
    </location>
    <ligand>
        <name>Mg(2+)</name>
        <dbReference type="ChEBI" id="CHEBI:18420"/>
        <label>2</label>
    </ligand>
</feature>
<keyword evidence="8 12" id="KW-0472">Membrane</keyword>
<feature type="binding site" evidence="11">
    <location>
        <position position="22"/>
    </location>
    <ligand>
        <name>Mg(2+)</name>
        <dbReference type="ChEBI" id="CHEBI:18420"/>
        <label>1</label>
    </ligand>
</feature>
<comment type="similarity">
    <text evidence="12">Belongs to the TRAFAC class TrmE-Era-EngA-EngB-Septin-like GTPase superfamily. FeoB GTPase (TC 9.A.8) family.</text>
</comment>
<feature type="transmembrane region" description="Helical" evidence="12">
    <location>
        <begin position="286"/>
        <end position="313"/>
    </location>
</feature>
<evidence type="ECO:0000313" key="14">
    <source>
        <dbReference type="EMBL" id="QHX43253.1"/>
    </source>
</evidence>
<organism evidence="14 15">
    <name type="scientific">Treponema vincentii</name>
    <dbReference type="NCBI Taxonomy" id="69710"/>
    <lineage>
        <taxon>Bacteria</taxon>
        <taxon>Pseudomonadati</taxon>
        <taxon>Spirochaetota</taxon>
        <taxon>Spirochaetia</taxon>
        <taxon>Spirochaetales</taxon>
        <taxon>Treponemataceae</taxon>
        <taxon>Treponema</taxon>
    </lineage>
</organism>
<evidence type="ECO:0000259" key="13">
    <source>
        <dbReference type="PROSITE" id="PS51711"/>
    </source>
</evidence>
<evidence type="ECO:0000256" key="12">
    <source>
        <dbReference type="RuleBase" id="RU362098"/>
    </source>
</evidence>
<dbReference type="NCBIfam" id="TIGR00231">
    <property type="entry name" value="small_GTP"/>
    <property type="match status" value="1"/>
</dbReference>
<evidence type="ECO:0000256" key="4">
    <source>
        <dbReference type="ARBA" id="ARBA00022692"/>
    </source>
</evidence>
<dbReference type="PROSITE" id="PS51711">
    <property type="entry name" value="G_FEOB"/>
    <property type="match status" value="1"/>
</dbReference>
<dbReference type="InterPro" id="IPR011640">
    <property type="entry name" value="Fe2_transport_prot_B_C"/>
</dbReference>
<keyword evidence="7 10" id="KW-0342">GTP-binding</keyword>
<protein>
    <recommendedName>
        <fullName evidence="9 12">Ferrous iron transport protein B</fullName>
    </recommendedName>
</protein>
<dbReference type="Gene3D" id="3.40.50.300">
    <property type="entry name" value="P-loop containing nucleotide triphosphate hydrolases"/>
    <property type="match status" value="1"/>
</dbReference>
<sequence>MKKITIALLGQPNSGKSTLFNGLTGANQHVGNWPGKTVEKKEGDFSHKGTDYTIVDLPGSYGLSAHSEEEVITREYIANGKADLVAIMADASQLNRSLFMLSDYAGIQVPVVLIMNMMDIAHQQGKMVDIDGLQKALNIPVIPIIAADKKEYASLYDFLEHRNGALLKDEVLKTLYEDTIGEKYRTLETYIPKDGIGVFSQTWIISKLVEKDQKAIELVQTAVDATQFKNIESILQDIKDGNLYTGQCKFNWVDSLIKKYVTENRHTFTRSTFDRLATSKTWGKPIAVGIIIAGLIVSMLIGFPLMGIFWVAIPPLSGLLAKGLMLLGAANWIISLVCGAVMTAVTFAFMMVSYVFGVSLVFGFMEDVGYMARVSYVFDNTMSKLGLQGKAIMPFLVSFGCNIGGVTGSRIIDSWGQRVMTIALSWVVPCGATWGVVGVVSGAFFGKQAVFVVLSLFAVAFLHLLVTYRIFRKSLYKGDENLGMIMELPPYHKPHWKNLFASVLNKMGNVFKRALSVIVLISVVFWALAYTPDGNITNSIIYKIGMFIEPVTKIFGLPWQLFMAFVASAMGKESALGVLASLFTSSGIWNAVATRGTVDTAVLSNTMLAAISKPEALAFLFAFFFNMPCLMALAATAQETHSKKWTITIAVYYIFSALVIAAIAYHIGMLIF</sequence>
<keyword evidence="4 12" id="KW-0812">Transmembrane</keyword>
<feature type="transmembrane region" description="Helical" evidence="12">
    <location>
        <begin position="551"/>
        <end position="569"/>
    </location>
</feature>
<evidence type="ECO:0000256" key="3">
    <source>
        <dbReference type="ARBA" id="ARBA00022475"/>
    </source>
</evidence>
<proteinExistence type="inferred from homology"/>
<feature type="binding site" evidence="11">
    <location>
        <position position="21"/>
    </location>
    <ligand>
        <name>Mg(2+)</name>
        <dbReference type="ChEBI" id="CHEBI:18420"/>
        <label>2</label>
    </ligand>
</feature>
<dbReference type="EMBL" id="CP048020">
    <property type="protein sequence ID" value="QHX43253.1"/>
    <property type="molecule type" value="Genomic_DNA"/>
</dbReference>
<evidence type="ECO:0000256" key="6">
    <source>
        <dbReference type="ARBA" id="ARBA00022989"/>
    </source>
</evidence>
<feature type="transmembrane region" description="Helical" evidence="12">
    <location>
        <begin position="616"/>
        <end position="637"/>
    </location>
</feature>
<dbReference type="Pfam" id="PF02421">
    <property type="entry name" value="FeoB_N"/>
    <property type="match status" value="1"/>
</dbReference>
<feature type="transmembrane region" description="Helical" evidence="12">
    <location>
        <begin position="576"/>
        <end position="596"/>
    </location>
</feature>
<evidence type="ECO:0000256" key="5">
    <source>
        <dbReference type="ARBA" id="ARBA00022741"/>
    </source>
</evidence>
<evidence type="ECO:0000256" key="10">
    <source>
        <dbReference type="PIRSR" id="PIRSR603373-1"/>
    </source>
</evidence>
<feature type="transmembrane region" description="Helical" evidence="12">
    <location>
        <begin position="419"/>
        <end position="444"/>
    </location>
</feature>
<feature type="transmembrane region" description="Helical" evidence="12">
    <location>
        <begin position="385"/>
        <end position="407"/>
    </location>
</feature>
<keyword evidence="12" id="KW-0408">Iron</keyword>
<evidence type="ECO:0000256" key="7">
    <source>
        <dbReference type="ARBA" id="ARBA00023134"/>
    </source>
</evidence>
<gene>
    <name evidence="14" type="primary">feoB</name>
    <name evidence="14" type="ORF">GWP43_07110</name>
</gene>
<dbReference type="InterPro" id="IPR050860">
    <property type="entry name" value="FeoB_GTPase"/>
</dbReference>
<evidence type="ECO:0000256" key="1">
    <source>
        <dbReference type="ARBA" id="ARBA00004651"/>
    </source>
</evidence>
<dbReference type="AlphaFoldDB" id="A0A6P1Y261"/>
<keyword evidence="11" id="KW-0460">Magnesium</keyword>
<comment type="subcellular location">
    <subcellularLocation>
        <location evidence="12">Cell inner membrane</location>
        <topology evidence="12">Multi-pass membrane protein</topology>
    </subcellularLocation>
    <subcellularLocation>
        <location evidence="1">Cell membrane</location>
        <topology evidence="1">Multi-pass membrane protein</topology>
    </subcellularLocation>
</comment>
<evidence type="ECO:0000256" key="9">
    <source>
        <dbReference type="NCBIfam" id="TIGR00437"/>
    </source>
</evidence>
<feature type="binding site" evidence="11">
    <location>
        <position position="24"/>
    </location>
    <ligand>
        <name>Mg(2+)</name>
        <dbReference type="ChEBI" id="CHEBI:18420"/>
        <label>2</label>
    </ligand>
</feature>
<feature type="transmembrane region" description="Helical" evidence="12">
    <location>
        <begin position="450"/>
        <end position="471"/>
    </location>
</feature>
<dbReference type="GO" id="GO:0005886">
    <property type="term" value="C:plasma membrane"/>
    <property type="evidence" value="ECO:0007669"/>
    <property type="project" value="UniProtKB-SubCell"/>
</dbReference>
<keyword evidence="3" id="KW-1003">Cell membrane</keyword>
<keyword evidence="5 10" id="KW-0547">Nucleotide-binding</keyword>
<dbReference type="PANTHER" id="PTHR43185:SF2">
    <property type="entry name" value="FERROUS IRON TRANSPORT PROTEIN B"/>
    <property type="match status" value="1"/>
</dbReference>
<dbReference type="Proteomes" id="UP000464374">
    <property type="component" value="Chromosome"/>
</dbReference>
<dbReference type="RefSeq" id="WP_162663581.1">
    <property type="nucleotide sequence ID" value="NZ_CP048020.1"/>
</dbReference>
<keyword evidence="6 12" id="KW-1133">Transmembrane helix</keyword>
<feature type="transmembrane region" description="Helical" evidence="12">
    <location>
        <begin position="319"/>
        <end position="338"/>
    </location>
</feature>
<keyword evidence="11" id="KW-0479">Metal-binding</keyword>
<dbReference type="GO" id="GO:0005525">
    <property type="term" value="F:GTP binding"/>
    <property type="evidence" value="ECO:0007669"/>
    <property type="project" value="UniProtKB-KW"/>
</dbReference>
<dbReference type="KEGG" id="trz:GWP43_07110"/>
<name>A0A6P1Y261_9SPIR</name>
<dbReference type="PANTHER" id="PTHR43185">
    <property type="entry name" value="FERROUS IRON TRANSPORT PROTEIN B"/>
    <property type="match status" value="1"/>
</dbReference>
<dbReference type="NCBIfam" id="TIGR00437">
    <property type="entry name" value="feoB"/>
    <property type="match status" value="1"/>
</dbReference>
<dbReference type="SUPFAM" id="SSF52540">
    <property type="entry name" value="P-loop containing nucleoside triphosphate hydrolases"/>
    <property type="match status" value="1"/>
</dbReference>
<reference evidence="14 15" key="1">
    <citation type="submission" date="2020-01" db="EMBL/GenBank/DDBJ databases">
        <title>Complete genome sequence of a human oral phylogroup 1 Treponema sp. strain ATCC 700766, originally isolated from periodontitis dental plaque.</title>
        <authorList>
            <person name="Chan Y."/>
            <person name="Huo Y.-B."/>
            <person name="Yu X.-L."/>
            <person name="Zeng H."/>
            <person name="Leung W.-K."/>
            <person name="Watt R.M."/>
        </authorList>
    </citation>
    <scope>NUCLEOTIDE SEQUENCE [LARGE SCALE GENOMIC DNA]</scope>
    <source>
        <strain evidence="14 15">OMZ 804</strain>
    </source>
</reference>
<dbReference type="Pfam" id="PF07664">
    <property type="entry name" value="FeoB_C"/>
    <property type="match status" value="1"/>
</dbReference>
<comment type="function">
    <text evidence="12">Probable transporter of a GTP-driven Fe(2+) uptake system.</text>
</comment>
<feature type="transmembrane region" description="Helical" evidence="12">
    <location>
        <begin position="649"/>
        <end position="671"/>
    </location>
</feature>
<keyword evidence="2 12" id="KW-0813">Transport</keyword>
<dbReference type="Pfam" id="PF07670">
    <property type="entry name" value="Gate"/>
    <property type="match status" value="2"/>
</dbReference>
<accession>A0A6P1Y261</accession>
<dbReference type="GO" id="GO:0015093">
    <property type="term" value="F:ferrous iron transmembrane transporter activity"/>
    <property type="evidence" value="ECO:0007669"/>
    <property type="project" value="UniProtKB-UniRule"/>
</dbReference>
<feature type="transmembrane region" description="Helical" evidence="12">
    <location>
        <begin position="345"/>
        <end position="365"/>
    </location>
</feature>
<dbReference type="InterPro" id="IPR027417">
    <property type="entry name" value="P-loop_NTPase"/>
</dbReference>
<feature type="binding site" evidence="10">
    <location>
        <begin position="35"/>
        <end position="39"/>
    </location>
    <ligand>
        <name>GTP</name>
        <dbReference type="ChEBI" id="CHEBI:37565"/>
        <label>2</label>
    </ligand>
</feature>
<evidence type="ECO:0000256" key="8">
    <source>
        <dbReference type="ARBA" id="ARBA00023136"/>
    </source>
</evidence>
<dbReference type="CDD" id="cd01879">
    <property type="entry name" value="FeoB"/>
    <property type="match status" value="1"/>
</dbReference>
<dbReference type="GO" id="GO:0046872">
    <property type="term" value="F:metal ion binding"/>
    <property type="evidence" value="ECO:0007669"/>
    <property type="project" value="UniProtKB-KW"/>
</dbReference>
<feature type="binding site" evidence="10">
    <location>
        <begin position="10"/>
        <end position="17"/>
    </location>
    <ligand>
        <name>GTP</name>
        <dbReference type="ChEBI" id="CHEBI:37565"/>
        <label>1</label>
    </ligand>
</feature>
<evidence type="ECO:0000256" key="11">
    <source>
        <dbReference type="PIRSR" id="PIRSR603373-2"/>
    </source>
</evidence>
<keyword evidence="12" id="KW-0406">Ion transport</keyword>
<feature type="binding site" evidence="10">
    <location>
        <begin position="116"/>
        <end position="119"/>
    </location>
    <ligand>
        <name>GTP</name>
        <dbReference type="ChEBI" id="CHEBI:37565"/>
        <label>4</label>
    </ligand>
</feature>
<dbReference type="InterPro" id="IPR030389">
    <property type="entry name" value="G_FEOB_dom"/>
</dbReference>
<evidence type="ECO:0000313" key="15">
    <source>
        <dbReference type="Proteomes" id="UP000464374"/>
    </source>
</evidence>
<dbReference type="InterPro" id="IPR011642">
    <property type="entry name" value="Gate_dom"/>
</dbReference>
<dbReference type="InterPro" id="IPR005225">
    <property type="entry name" value="Small_GTP-bd"/>
</dbReference>
<dbReference type="InterPro" id="IPR003373">
    <property type="entry name" value="Fe2_transport_prot-B"/>
</dbReference>
<feature type="transmembrane region" description="Helical" evidence="12">
    <location>
        <begin position="514"/>
        <end position="531"/>
    </location>
</feature>
<feature type="binding site" evidence="10">
    <location>
        <begin position="56"/>
        <end position="59"/>
    </location>
    <ligand>
        <name>GTP</name>
        <dbReference type="ChEBI" id="CHEBI:37565"/>
        <label>3</label>
    </ligand>
</feature>
<evidence type="ECO:0000256" key="2">
    <source>
        <dbReference type="ARBA" id="ARBA00022448"/>
    </source>
</evidence>
<keyword evidence="12" id="KW-0410">Iron transport</keyword>
<feature type="domain" description="FeoB-type G" evidence="13">
    <location>
        <begin position="3"/>
        <end position="165"/>
    </location>
</feature>